<evidence type="ECO:0000256" key="1">
    <source>
        <dbReference type="SAM" id="MobiDB-lite"/>
    </source>
</evidence>
<name>A0A4S4AS05_9RHOO</name>
<dbReference type="SUPFAM" id="SSF159713">
    <property type="entry name" value="Dhaf3308-like"/>
    <property type="match status" value="1"/>
</dbReference>
<organism evidence="4 5">
    <name type="scientific">Pseudothauera rhizosphaerae</name>
    <dbReference type="NCBI Taxonomy" id="2565932"/>
    <lineage>
        <taxon>Bacteria</taxon>
        <taxon>Pseudomonadati</taxon>
        <taxon>Pseudomonadota</taxon>
        <taxon>Betaproteobacteria</taxon>
        <taxon>Rhodocyclales</taxon>
        <taxon>Zoogloeaceae</taxon>
        <taxon>Pseudothauera</taxon>
    </lineage>
</organism>
<sequence length="308" mass="32540">MNQAPNPVERPDTLLADLHATVLARLGTEAGLLTIERAVLGIFFTGVKLSNGAGGLCATPIKSVPEAVCCPSSAKAMPTPGKIAGRPAVQVLEDLYRPQDLRRTLAIATLNALAETLWLREGGPAGAELLDGDAFDALTIEPGQRVALVGAFPPYMRELRRRGQPFHVLEMDPATLKPEELPFYAPAAQAPEIVPQADVFITTGTTLINGTLDGLLHLLRPGAEAAVIGPTATLIPEPFARRGVTAVGGTRVLAADELLDLLAEGGSGYHFFGKTVERVTLRLPPAPVPVRSRSHPAKSPADSGRENR</sequence>
<protein>
    <submittedName>
        <fullName evidence="4">Fis family transcriptional regulator</fullName>
    </submittedName>
</protein>
<keyword evidence="5" id="KW-1185">Reference proteome</keyword>
<dbReference type="Pfam" id="PF13938">
    <property type="entry name" value="DUF4213"/>
    <property type="match status" value="1"/>
</dbReference>
<dbReference type="InterPro" id="IPR007161">
    <property type="entry name" value="DUF364"/>
</dbReference>
<dbReference type="OrthoDB" id="252759at2"/>
<dbReference type="Pfam" id="PF04016">
    <property type="entry name" value="DUF364"/>
    <property type="match status" value="1"/>
</dbReference>
<dbReference type="AlphaFoldDB" id="A0A4S4AS05"/>
<dbReference type="InterPro" id="IPR025251">
    <property type="entry name" value="DUF4213"/>
</dbReference>
<evidence type="ECO:0000259" key="2">
    <source>
        <dbReference type="Pfam" id="PF04016"/>
    </source>
</evidence>
<dbReference type="Proteomes" id="UP000307956">
    <property type="component" value="Unassembled WGS sequence"/>
</dbReference>
<dbReference type="EMBL" id="SSOD01000004">
    <property type="protein sequence ID" value="THF62590.1"/>
    <property type="molecule type" value="Genomic_DNA"/>
</dbReference>
<dbReference type="RefSeq" id="WP_136384144.1">
    <property type="nucleotide sequence ID" value="NZ_SSOD01000004.1"/>
</dbReference>
<evidence type="ECO:0000259" key="3">
    <source>
        <dbReference type="Pfam" id="PF13938"/>
    </source>
</evidence>
<feature type="domain" description="Putative heavy-metal chelation" evidence="2">
    <location>
        <begin position="133"/>
        <end position="278"/>
    </location>
</feature>
<feature type="region of interest" description="Disordered" evidence="1">
    <location>
        <begin position="286"/>
        <end position="308"/>
    </location>
</feature>
<proteinExistence type="predicted"/>
<gene>
    <name evidence="4" type="ORF">E6O51_06415</name>
</gene>
<dbReference type="Gene3D" id="3.40.50.11590">
    <property type="match status" value="1"/>
</dbReference>
<accession>A0A4S4AS05</accession>
<evidence type="ECO:0000313" key="5">
    <source>
        <dbReference type="Proteomes" id="UP000307956"/>
    </source>
</evidence>
<reference evidence="4 5" key="1">
    <citation type="submission" date="2019-04" db="EMBL/GenBank/DDBJ databases">
        <title>Azoarcus rhizosphaerae sp. nov. isolated from rhizosphere of Ficus religiosa.</title>
        <authorList>
            <person name="Lin S.-Y."/>
            <person name="Hameed A."/>
            <person name="Hsu Y.-H."/>
            <person name="Young C.-C."/>
        </authorList>
    </citation>
    <scope>NUCLEOTIDE SEQUENCE [LARGE SCALE GENOMIC DNA]</scope>
    <source>
        <strain evidence="4 5">CC-YHH848</strain>
    </source>
</reference>
<evidence type="ECO:0000313" key="4">
    <source>
        <dbReference type="EMBL" id="THF62590.1"/>
    </source>
</evidence>
<feature type="domain" description="DUF4213" evidence="3">
    <location>
        <begin position="26"/>
        <end position="113"/>
    </location>
</feature>
<comment type="caution">
    <text evidence="4">The sequence shown here is derived from an EMBL/GenBank/DDBJ whole genome shotgun (WGS) entry which is preliminary data.</text>
</comment>